<dbReference type="AlphaFoldDB" id="A0A2N4UA09"/>
<protein>
    <submittedName>
        <fullName evidence="2">Uncharacterized protein</fullName>
    </submittedName>
</protein>
<dbReference type="RefSeq" id="WP_102072342.1">
    <property type="nucleotide sequence ID" value="NZ_PDNW01000001.1"/>
</dbReference>
<feature type="transmembrane region" description="Helical" evidence="1">
    <location>
        <begin position="12"/>
        <end position="38"/>
    </location>
</feature>
<dbReference type="EMBL" id="PDNW01000001">
    <property type="protein sequence ID" value="PLC51855.1"/>
    <property type="molecule type" value="Genomic_DNA"/>
</dbReference>
<keyword evidence="3" id="KW-1185">Reference proteome</keyword>
<comment type="caution">
    <text evidence="2">The sequence shown here is derived from an EMBL/GenBank/DDBJ whole genome shotgun (WGS) entry which is preliminary data.</text>
</comment>
<name>A0A2N4UA09_9BURK</name>
<evidence type="ECO:0000313" key="2">
    <source>
        <dbReference type="EMBL" id="PLC51855.1"/>
    </source>
</evidence>
<reference evidence="2 3" key="1">
    <citation type="submission" date="2017-10" db="EMBL/GenBank/DDBJ databases">
        <title>Two draft genome sequences of Pusillimonas sp. strains isolated from a nitrate- and radionuclide-contaminated groundwater in Russia.</title>
        <authorList>
            <person name="Grouzdev D.S."/>
            <person name="Tourova T.P."/>
            <person name="Goeva M.A."/>
            <person name="Babich T.L."/>
            <person name="Sokolova D.S."/>
            <person name="Abdullin R."/>
            <person name="Poltaraus A.B."/>
            <person name="Toshchakov S.V."/>
            <person name="Nazina T.N."/>
        </authorList>
    </citation>
    <scope>NUCLEOTIDE SEQUENCE [LARGE SCALE GENOMIC DNA]</scope>
    <source>
        <strain evidence="2 3">JR1/69-3-13</strain>
    </source>
</reference>
<keyword evidence="1" id="KW-1133">Transmembrane helix</keyword>
<evidence type="ECO:0000256" key="1">
    <source>
        <dbReference type="SAM" id="Phobius"/>
    </source>
</evidence>
<dbReference type="OrthoDB" id="8688225at2"/>
<proteinExistence type="predicted"/>
<dbReference type="Proteomes" id="UP000234190">
    <property type="component" value="Unassembled WGS sequence"/>
</dbReference>
<evidence type="ECO:0000313" key="3">
    <source>
        <dbReference type="Proteomes" id="UP000234190"/>
    </source>
</evidence>
<gene>
    <name evidence="2" type="ORF">CR159_02240</name>
</gene>
<keyword evidence="1" id="KW-0812">Transmembrane</keyword>
<keyword evidence="1" id="KW-0472">Membrane</keyword>
<sequence>MNISNFEHVLYALLIQAAVWLLTRNWGLGAMLVIGVFIGREHAQREYNVDGSSKLTPWEAFNVWDWSVDAQLDLALPVVAVVLVALVASYRSR</sequence>
<organism evidence="2 3">
    <name type="scientific">Pollutimonas subterranea</name>
    <dbReference type="NCBI Taxonomy" id="2045210"/>
    <lineage>
        <taxon>Bacteria</taxon>
        <taxon>Pseudomonadati</taxon>
        <taxon>Pseudomonadota</taxon>
        <taxon>Betaproteobacteria</taxon>
        <taxon>Burkholderiales</taxon>
        <taxon>Alcaligenaceae</taxon>
        <taxon>Pollutimonas</taxon>
    </lineage>
</organism>
<accession>A0A2N4UA09</accession>